<protein>
    <submittedName>
        <fullName evidence="2">Uncharacterized protein</fullName>
    </submittedName>
</protein>
<dbReference type="Proteomes" id="UP001151760">
    <property type="component" value="Unassembled WGS sequence"/>
</dbReference>
<reference evidence="2" key="1">
    <citation type="journal article" date="2022" name="Int. J. Mol. Sci.">
        <title>Draft Genome of Tanacetum Coccineum: Genomic Comparison of Closely Related Tanacetum-Family Plants.</title>
        <authorList>
            <person name="Yamashiro T."/>
            <person name="Shiraishi A."/>
            <person name="Nakayama K."/>
            <person name="Satake H."/>
        </authorList>
    </citation>
    <scope>NUCLEOTIDE SEQUENCE</scope>
</reference>
<keyword evidence="3" id="KW-1185">Reference proteome</keyword>
<comment type="caution">
    <text evidence="2">The sequence shown here is derived from an EMBL/GenBank/DDBJ whole genome shotgun (WGS) entry which is preliminary data.</text>
</comment>
<name>A0ABQ4XM20_9ASTR</name>
<sequence length="215" mass="23483">MNANMKNVIMDQCALHNPSSLLRVSLNRDLSHLSRRLHTTSIDIFTQSVLILNSWKSCQGDSSKLNLPDHRIHIKIEMEMPHSNRVGFITTCSCSNYKVSTISLRFKNQREVKIKDKDFRKLDIQSSLSYQRSQGGKRSDQHGGNNAEASGSASRQAQQTEPAVGQDGSGGSGVGVVIGMYVAIGKGGAGVASQGSMRGYTQLDVETMFARLVPI</sequence>
<evidence type="ECO:0000313" key="2">
    <source>
        <dbReference type="EMBL" id="GJS65905.1"/>
    </source>
</evidence>
<evidence type="ECO:0000313" key="3">
    <source>
        <dbReference type="Proteomes" id="UP001151760"/>
    </source>
</evidence>
<evidence type="ECO:0000256" key="1">
    <source>
        <dbReference type="SAM" id="MobiDB-lite"/>
    </source>
</evidence>
<dbReference type="EMBL" id="BQNB010009612">
    <property type="protein sequence ID" value="GJS65905.1"/>
    <property type="molecule type" value="Genomic_DNA"/>
</dbReference>
<gene>
    <name evidence="2" type="ORF">Tco_0680469</name>
</gene>
<reference evidence="2" key="2">
    <citation type="submission" date="2022-01" db="EMBL/GenBank/DDBJ databases">
        <authorList>
            <person name="Yamashiro T."/>
            <person name="Shiraishi A."/>
            <person name="Satake H."/>
            <person name="Nakayama K."/>
        </authorList>
    </citation>
    <scope>NUCLEOTIDE SEQUENCE</scope>
</reference>
<feature type="compositionally biased region" description="Polar residues" evidence="1">
    <location>
        <begin position="129"/>
        <end position="161"/>
    </location>
</feature>
<proteinExistence type="predicted"/>
<feature type="region of interest" description="Disordered" evidence="1">
    <location>
        <begin position="129"/>
        <end position="169"/>
    </location>
</feature>
<organism evidence="2 3">
    <name type="scientific">Tanacetum coccineum</name>
    <dbReference type="NCBI Taxonomy" id="301880"/>
    <lineage>
        <taxon>Eukaryota</taxon>
        <taxon>Viridiplantae</taxon>
        <taxon>Streptophyta</taxon>
        <taxon>Embryophyta</taxon>
        <taxon>Tracheophyta</taxon>
        <taxon>Spermatophyta</taxon>
        <taxon>Magnoliopsida</taxon>
        <taxon>eudicotyledons</taxon>
        <taxon>Gunneridae</taxon>
        <taxon>Pentapetalae</taxon>
        <taxon>asterids</taxon>
        <taxon>campanulids</taxon>
        <taxon>Asterales</taxon>
        <taxon>Asteraceae</taxon>
        <taxon>Asteroideae</taxon>
        <taxon>Anthemideae</taxon>
        <taxon>Anthemidinae</taxon>
        <taxon>Tanacetum</taxon>
    </lineage>
</organism>
<accession>A0ABQ4XM20</accession>